<evidence type="ECO:0000256" key="4">
    <source>
        <dbReference type="ARBA" id="ARBA00022692"/>
    </source>
</evidence>
<keyword evidence="6 7" id="KW-0472">Membrane</keyword>
<gene>
    <name evidence="9" type="ORF">FHX48_001541</name>
</gene>
<evidence type="ECO:0000256" key="2">
    <source>
        <dbReference type="ARBA" id="ARBA00010792"/>
    </source>
</evidence>
<dbReference type="EMBL" id="JACGWY010000002">
    <property type="protein sequence ID" value="MBA8816468.1"/>
    <property type="molecule type" value="Genomic_DNA"/>
</dbReference>
<evidence type="ECO:0000259" key="8">
    <source>
        <dbReference type="Pfam" id="PF09335"/>
    </source>
</evidence>
<dbReference type="InterPro" id="IPR051311">
    <property type="entry name" value="DedA_domain"/>
</dbReference>
<comment type="similarity">
    <text evidence="2">Belongs to the DedA family.</text>
</comment>
<dbReference type="AlphaFoldDB" id="A0A7W3JPG2"/>
<comment type="subcellular location">
    <subcellularLocation>
        <location evidence="1">Cell membrane</location>
        <topology evidence="1">Multi-pass membrane protein</topology>
    </subcellularLocation>
</comment>
<feature type="domain" description="VTT" evidence="8">
    <location>
        <begin position="32"/>
        <end position="157"/>
    </location>
</feature>
<evidence type="ECO:0000313" key="10">
    <source>
        <dbReference type="Proteomes" id="UP000526083"/>
    </source>
</evidence>
<feature type="transmembrane region" description="Helical" evidence="7">
    <location>
        <begin position="169"/>
        <end position="190"/>
    </location>
</feature>
<evidence type="ECO:0000313" key="9">
    <source>
        <dbReference type="EMBL" id="MBA8816468.1"/>
    </source>
</evidence>
<comment type="caution">
    <text evidence="9">The sequence shown here is derived from an EMBL/GenBank/DDBJ whole genome shotgun (WGS) entry which is preliminary data.</text>
</comment>
<reference evidence="9 10" key="1">
    <citation type="submission" date="2020-07" db="EMBL/GenBank/DDBJ databases">
        <title>Sequencing the genomes of 1000 actinobacteria strains.</title>
        <authorList>
            <person name="Klenk H.-P."/>
        </authorList>
    </citation>
    <scope>NUCLEOTIDE SEQUENCE [LARGE SCALE GENOMIC DNA]</scope>
    <source>
        <strain evidence="9 10">DSM 27576</strain>
    </source>
</reference>
<keyword evidence="4 7" id="KW-0812">Transmembrane</keyword>
<name>A0A7W3JPG2_9MICO</name>
<proteinExistence type="inferred from homology"/>
<keyword evidence="3" id="KW-1003">Cell membrane</keyword>
<dbReference type="InterPro" id="IPR032816">
    <property type="entry name" value="VTT_dom"/>
</dbReference>
<dbReference type="Proteomes" id="UP000526083">
    <property type="component" value="Unassembled WGS sequence"/>
</dbReference>
<keyword evidence="10" id="KW-1185">Reference proteome</keyword>
<evidence type="ECO:0000256" key="3">
    <source>
        <dbReference type="ARBA" id="ARBA00022475"/>
    </source>
</evidence>
<dbReference type="RefSeq" id="WP_310734835.1">
    <property type="nucleotide sequence ID" value="NZ_JAAOZB010000001.1"/>
</dbReference>
<dbReference type="GO" id="GO:0005886">
    <property type="term" value="C:plasma membrane"/>
    <property type="evidence" value="ECO:0007669"/>
    <property type="project" value="UniProtKB-SubCell"/>
</dbReference>
<accession>A0A7W3JPG2</accession>
<dbReference type="PANTHER" id="PTHR42709:SF6">
    <property type="entry name" value="UNDECAPRENYL PHOSPHATE TRANSPORTER A"/>
    <property type="match status" value="1"/>
</dbReference>
<sequence length="202" mass="20947">MTEQLAMFLSTSPLGLLLLAVLVFGDAFFVILPGEVAVTAFGALAVSTGSPPLIVVILIAGAAAFAGDACCYAVGRRVGLTRWRWMQRPRMQRAFAIARSRLDRSTGAVVFTARFIPFARLAVNLTAGATRTGAGRYLALAAVAALGWASYQAVIGAVVATLIPGGSIAAVLVSIAVALILGFTIDAFVARRSPRAPLARGD</sequence>
<evidence type="ECO:0000256" key="7">
    <source>
        <dbReference type="SAM" id="Phobius"/>
    </source>
</evidence>
<evidence type="ECO:0000256" key="6">
    <source>
        <dbReference type="ARBA" id="ARBA00023136"/>
    </source>
</evidence>
<feature type="transmembrane region" description="Helical" evidence="7">
    <location>
        <begin position="52"/>
        <end position="75"/>
    </location>
</feature>
<evidence type="ECO:0000256" key="1">
    <source>
        <dbReference type="ARBA" id="ARBA00004651"/>
    </source>
</evidence>
<feature type="transmembrane region" description="Helical" evidence="7">
    <location>
        <begin position="137"/>
        <end position="163"/>
    </location>
</feature>
<dbReference type="Pfam" id="PF09335">
    <property type="entry name" value="VTT_dom"/>
    <property type="match status" value="1"/>
</dbReference>
<dbReference type="PANTHER" id="PTHR42709">
    <property type="entry name" value="ALKALINE PHOSPHATASE LIKE PROTEIN"/>
    <property type="match status" value="1"/>
</dbReference>
<protein>
    <submittedName>
        <fullName evidence="9">Membrane protein DedA with SNARE-associated domain</fullName>
    </submittedName>
</protein>
<evidence type="ECO:0000256" key="5">
    <source>
        <dbReference type="ARBA" id="ARBA00022989"/>
    </source>
</evidence>
<organism evidence="9 10">
    <name type="scientific">Microbacterium halimionae</name>
    <dbReference type="NCBI Taxonomy" id="1526413"/>
    <lineage>
        <taxon>Bacteria</taxon>
        <taxon>Bacillati</taxon>
        <taxon>Actinomycetota</taxon>
        <taxon>Actinomycetes</taxon>
        <taxon>Micrococcales</taxon>
        <taxon>Microbacteriaceae</taxon>
        <taxon>Microbacterium</taxon>
    </lineage>
</organism>
<keyword evidence="5 7" id="KW-1133">Transmembrane helix</keyword>